<dbReference type="EMBL" id="CP011454">
    <property type="protein sequence ID" value="AMW05260.1"/>
    <property type="molecule type" value="Genomic_DNA"/>
</dbReference>
<protein>
    <recommendedName>
        <fullName evidence="6">Short-chain dehydrogenase</fullName>
    </recommendedName>
</protein>
<dbReference type="PRINTS" id="PR00080">
    <property type="entry name" value="SDRFAMILY"/>
</dbReference>
<dbReference type="InterPro" id="IPR045017">
    <property type="entry name" value="DECR2-like"/>
</dbReference>
<evidence type="ECO:0008006" key="6">
    <source>
        <dbReference type="Google" id="ProtNLM"/>
    </source>
</evidence>
<reference evidence="4 5" key="2">
    <citation type="journal article" date="2016" name="Environ. Microbiol. Rep.">
        <title>Metagenomic evidence for the presence of phototrophic Gemmatimonadetes bacteria in diverse environments.</title>
        <authorList>
            <person name="Zeng Y."/>
            <person name="Baumbach J."/>
            <person name="Barbosa E.G."/>
            <person name="Azevedo V."/>
            <person name="Zhang C."/>
            <person name="Koblizek M."/>
        </authorList>
    </citation>
    <scope>NUCLEOTIDE SEQUENCE [LARGE SCALE GENOMIC DNA]</scope>
    <source>
        <strain evidence="4 5">AP64</strain>
    </source>
</reference>
<reference evidence="4 5" key="1">
    <citation type="journal article" date="2014" name="Proc. Natl. Acad. Sci. U.S.A.">
        <title>Functional type 2 photosynthetic reaction centers found in the rare bacterial phylum Gemmatimonadetes.</title>
        <authorList>
            <person name="Zeng Y."/>
            <person name="Feng F."/>
            <person name="Medova H."/>
            <person name="Dean J."/>
            <person name="Koblizek M."/>
        </authorList>
    </citation>
    <scope>NUCLEOTIDE SEQUENCE [LARGE SCALE GENOMIC DNA]</scope>
    <source>
        <strain evidence="4 5">AP64</strain>
    </source>
</reference>
<dbReference type="AlphaFoldDB" id="A0A143BL68"/>
<comment type="similarity">
    <text evidence="1">Belongs to the short-chain dehydrogenases/reductases (SDR) family.</text>
</comment>
<accession>A0A143BL68</accession>
<dbReference type="STRING" id="1379270.GEMMAAP_11510"/>
<dbReference type="Pfam" id="PF13561">
    <property type="entry name" value="adh_short_C2"/>
    <property type="match status" value="1"/>
</dbReference>
<dbReference type="CDD" id="cd05369">
    <property type="entry name" value="TER_DECR_SDR_a"/>
    <property type="match status" value="1"/>
</dbReference>
<evidence type="ECO:0000313" key="5">
    <source>
        <dbReference type="Proteomes" id="UP000076404"/>
    </source>
</evidence>
<keyword evidence="2" id="KW-0521">NADP</keyword>
<dbReference type="InterPro" id="IPR036291">
    <property type="entry name" value="NAD(P)-bd_dom_sf"/>
</dbReference>
<dbReference type="PRINTS" id="PR00081">
    <property type="entry name" value="GDHRDH"/>
</dbReference>
<keyword evidence="5" id="KW-1185">Reference proteome</keyword>
<dbReference type="eggNOG" id="COG1028">
    <property type="taxonomic scope" value="Bacteria"/>
</dbReference>
<sequence>MTDSTTTPAHAQVFRPGLLDGQVALVTGGGTGIGLGISELLAELGAHVVIASRKPEHLEAALASITARGYKASVVQLDVRDPERVKQVITDVAETHGRIDLLVNNAAGNFYAPSATLSPNAWKAVVEIDLYGTFYCSQAVYPIMAKQGGGRIVSTSMTLHYRGWPLMAHATAAKAGVDALTKTLAVEWAPQRIRVNAIAPGPIPTEGVRKAFTPPADSGVPDLFAAAEERMAEYARKGIPLGRWGSPRDVANMVAFLASPAGDWITGGIFVVDGGEWLAKAQP</sequence>
<keyword evidence="3" id="KW-0560">Oxidoreductase</keyword>
<dbReference type="RefSeq" id="WP_043580691.1">
    <property type="nucleotide sequence ID" value="NZ_CP011454.1"/>
</dbReference>
<dbReference type="GO" id="GO:0009062">
    <property type="term" value="P:fatty acid catabolic process"/>
    <property type="evidence" value="ECO:0007669"/>
    <property type="project" value="InterPro"/>
</dbReference>
<dbReference type="FunFam" id="3.40.50.720:FF:000084">
    <property type="entry name" value="Short-chain dehydrogenase reductase"/>
    <property type="match status" value="1"/>
</dbReference>
<evidence type="ECO:0000256" key="1">
    <source>
        <dbReference type="ARBA" id="ARBA00006484"/>
    </source>
</evidence>
<name>A0A143BL68_9BACT</name>
<dbReference type="PANTHER" id="PTHR43296:SF2">
    <property type="entry name" value="PEROXISOMAL 2,4-DIENOYL-COA REDUCTASE [(3E)-ENOYL-COA-PRODUCING]"/>
    <property type="match status" value="1"/>
</dbReference>
<organism evidence="4 5">
    <name type="scientific">Gemmatimonas phototrophica</name>
    <dbReference type="NCBI Taxonomy" id="1379270"/>
    <lineage>
        <taxon>Bacteria</taxon>
        <taxon>Pseudomonadati</taxon>
        <taxon>Gemmatimonadota</taxon>
        <taxon>Gemmatimonadia</taxon>
        <taxon>Gemmatimonadales</taxon>
        <taxon>Gemmatimonadaceae</taxon>
        <taxon>Gemmatimonas</taxon>
    </lineage>
</organism>
<dbReference type="PANTHER" id="PTHR43296">
    <property type="entry name" value="PEROXISOMAL 2,4-DIENOYL-COA REDUCTASE"/>
    <property type="match status" value="1"/>
</dbReference>
<dbReference type="KEGG" id="gph:GEMMAAP_11510"/>
<dbReference type="Proteomes" id="UP000076404">
    <property type="component" value="Chromosome"/>
</dbReference>
<gene>
    <name evidence="4" type="ORF">GEMMAAP_11510</name>
</gene>
<evidence type="ECO:0000256" key="2">
    <source>
        <dbReference type="ARBA" id="ARBA00022857"/>
    </source>
</evidence>
<evidence type="ECO:0000313" key="4">
    <source>
        <dbReference type="EMBL" id="AMW05260.1"/>
    </source>
</evidence>
<dbReference type="InterPro" id="IPR002347">
    <property type="entry name" value="SDR_fam"/>
</dbReference>
<dbReference type="Gene3D" id="3.40.50.720">
    <property type="entry name" value="NAD(P)-binding Rossmann-like Domain"/>
    <property type="match status" value="1"/>
</dbReference>
<dbReference type="SUPFAM" id="SSF51735">
    <property type="entry name" value="NAD(P)-binding Rossmann-fold domains"/>
    <property type="match status" value="1"/>
</dbReference>
<proteinExistence type="inferred from homology"/>
<dbReference type="OrthoDB" id="9803333at2"/>
<evidence type="ECO:0000256" key="3">
    <source>
        <dbReference type="ARBA" id="ARBA00023002"/>
    </source>
</evidence>
<dbReference type="GO" id="GO:0008670">
    <property type="term" value="F:2,4-dienoyl-CoA reductase (NADPH) activity"/>
    <property type="evidence" value="ECO:0007669"/>
    <property type="project" value="InterPro"/>
</dbReference>